<dbReference type="EMBL" id="LFVZ01000012">
    <property type="protein sequence ID" value="KTW26743.1"/>
    <property type="molecule type" value="Genomic_DNA"/>
</dbReference>
<dbReference type="Proteomes" id="UP000054454">
    <property type="component" value="Unassembled WGS sequence"/>
</dbReference>
<feature type="compositionally biased region" description="Basic and acidic residues" evidence="1">
    <location>
        <begin position="11"/>
        <end position="20"/>
    </location>
</feature>
<keyword evidence="3" id="KW-1185">Reference proteome</keyword>
<organism evidence="2 3">
    <name type="scientific">Pneumocystis carinii (strain B80)</name>
    <name type="common">Rat pneumocystis pneumonia agent</name>
    <name type="synonym">Pneumocystis carinii f. sp. carinii</name>
    <dbReference type="NCBI Taxonomy" id="1408658"/>
    <lineage>
        <taxon>Eukaryota</taxon>
        <taxon>Fungi</taxon>
        <taxon>Dikarya</taxon>
        <taxon>Ascomycota</taxon>
        <taxon>Taphrinomycotina</taxon>
        <taxon>Pneumocystomycetes</taxon>
        <taxon>Pneumocystaceae</taxon>
        <taxon>Pneumocystis</taxon>
    </lineage>
</organism>
<dbReference type="OrthoDB" id="5385167at2759"/>
<comment type="caution">
    <text evidence="2">The sequence shown here is derived from an EMBL/GenBank/DDBJ whole genome shotgun (WGS) entry which is preliminary data.</text>
</comment>
<sequence length="283" mass="31588">MRQKVTYSRKKQTDIADIKKNSPSKENLCENPGLNMHITSDPVPPRRTYLRKPIPTKILSDKSNIVDKPVKNSVRKESALLHKQKREEIGNLSGKRPINRLTKPFPLKKTFPEVTVSITKLKKKQPLFLDKQIPISTSKKRNLSTIACLDDSAQPKNNPHIDINDLSANILDELSSFQQLSSDAPPVATSTPKEIKHTKETAQLALNIPGNTSSDISSLSLSTSTDNISEQEVLKLASLNLNTNKPTKQSRNKLKKRGMLVKHLAQPITCDSSLDDEIITKFS</sequence>
<dbReference type="GeneID" id="28937480"/>
<dbReference type="RefSeq" id="XP_018225078.1">
    <property type="nucleotide sequence ID" value="XM_018371277.1"/>
</dbReference>
<dbReference type="VEuPathDB" id="FungiDB:T552_02747"/>
<reference evidence="3" key="1">
    <citation type="journal article" date="2016" name="Nat. Commun.">
        <title>Genome analysis of three Pneumocystis species reveals adaptation mechanisms to life exclusively in mammalian hosts.</title>
        <authorList>
            <person name="Ma L."/>
            <person name="Chen Z."/>
            <person name="Huang D.W."/>
            <person name="Kutty G."/>
            <person name="Ishihara M."/>
            <person name="Wang H."/>
            <person name="Abouelleil A."/>
            <person name="Bishop L."/>
            <person name="Davey E."/>
            <person name="Deng R."/>
            <person name="Deng X."/>
            <person name="Fan L."/>
            <person name="Fantoni G."/>
            <person name="Fitzgerald M."/>
            <person name="Gogineni E."/>
            <person name="Goldberg J.M."/>
            <person name="Handley G."/>
            <person name="Hu X."/>
            <person name="Huber C."/>
            <person name="Jiao X."/>
            <person name="Jones K."/>
            <person name="Levin J.Z."/>
            <person name="Liu Y."/>
            <person name="Macdonald P."/>
            <person name="Melnikov A."/>
            <person name="Raley C."/>
            <person name="Sassi M."/>
            <person name="Sherman B.T."/>
            <person name="Song X."/>
            <person name="Sykes S."/>
            <person name="Tran B."/>
            <person name="Walsh L."/>
            <person name="Xia Y."/>
            <person name="Yang J."/>
            <person name="Young S."/>
            <person name="Zeng Q."/>
            <person name="Zheng X."/>
            <person name="Stephens R."/>
            <person name="Nusbaum C."/>
            <person name="Birren B.W."/>
            <person name="Azadi P."/>
            <person name="Lempicki R.A."/>
            <person name="Cuomo C.A."/>
            <person name="Kovacs J.A."/>
        </authorList>
    </citation>
    <scope>NUCLEOTIDE SEQUENCE [LARGE SCALE GENOMIC DNA]</scope>
    <source>
        <strain evidence="3">B80</strain>
    </source>
</reference>
<evidence type="ECO:0000256" key="1">
    <source>
        <dbReference type="SAM" id="MobiDB-lite"/>
    </source>
</evidence>
<evidence type="ECO:0000313" key="2">
    <source>
        <dbReference type="EMBL" id="KTW26743.1"/>
    </source>
</evidence>
<gene>
    <name evidence="2" type="ORF">T552_02747</name>
</gene>
<protein>
    <submittedName>
        <fullName evidence="2">Uncharacterized protein</fullName>
    </submittedName>
</protein>
<name>A0A0W4ZEE4_PNEC8</name>
<feature type="region of interest" description="Disordered" evidence="1">
    <location>
        <begin position="1"/>
        <end position="47"/>
    </location>
</feature>
<proteinExistence type="predicted"/>
<accession>A0A0W4ZEE4</accession>
<feature type="compositionally biased region" description="Basic residues" evidence="1">
    <location>
        <begin position="1"/>
        <end position="10"/>
    </location>
</feature>
<evidence type="ECO:0000313" key="3">
    <source>
        <dbReference type="Proteomes" id="UP000054454"/>
    </source>
</evidence>
<dbReference type="AlphaFoldDB" id="A0A0W4ZEE4"/>